<dbReference type="Pfam" id="PF02481">
    <property type="entry name" value="DNA_processg_A"/>
    <property type="match status" value="1"/>
</dbReference>
<proteinExistence type="inferred from homology"/>
<comment type="similarity">
    <text evidence="1">Belongs to the DprA/Smf family.</text>
</comment>
<dbReference type="PATRIC" id="fig|280871.6.peg.5779"/>
<gene>
    <name evidence="3" type="ORF">TL10_27850</name>
</gene>
<evidence type="ECO:0000256" key="1">
    <source>
        <dbReference type="ARBA" id="ARBA00006525"/>
    </source>
</evidence>
<dbReference type="Proteomes" id="UP000032221">
    <property type="component" value="Unassembled WGS sequence"/>
</dbReference>
<dbReference type="InterPro" id="IPR057666">
    <property type="entry name" value="DrpA_SLOG"/>
</dbReference>
<reference evidence="3 4" key="1">
    <citation type="submission" date="2015-01" db="EMBL/GenBank/DDBJ databases">
        <title>Genome sequence of Mycobacterium llatzerense and Mycobacterium immunogenum recovered from brain abscess.</title>
        <authorList>
            <person name="Greninger A.L."/>
            <person name="Langelier C."/>
            <person name="Cunningham G."/>
            <person name="Chiu C.Y."/>
            <person name="Miller S."/>
        </authorList>
    </citation>
    <scope>NUCLEOTIDE SEQUENCE [LARGE SCALE GENOMIC DNA]</scope>
    <source>
        <strain evidence="3 4">CLUC14</strain>
    </source>
</reference>
<dbReference type="SUPFAM" id="SSF102405">
    <property type="entry name" value="MCP/YpsA-like"/>
    <property type="match status" value="1"/>
</dbReference>
<sequence length="303" mass="31638">MAYSAASTVVALMRDLPKTLTLAGIGEALLDVGSADQLWEEHVATTLVSVPGTEPDRDAAARDVEQWTARGWRALTVLDTAYPDRVRAARRPPALLMTEGTLATDAYSVAIVGSRKASAAGIDFARGVALGLAAHDVTVVSGLAEGIDTAAMTAALELGGRVVGVIGTGIDHAYPAPNAKLQATIAERGLLLTQFLPGFRGAPWAFPARNKTMSAYSGVTVIAEASEKSGTKHQATEAVAHGRRLVLHSSVATGTTWGRELRDRPDVFVASTAGEAVAQLEQIAAADQTVRSHLARQPVGTAW</sequence>
<dbReference type="AlphaFoldDB" id="A0A0D1KYA3"/>
<dbReference type="Gene3D" id="3.40.50.450">
    <property type="match status" value="1"/>
</dbReference>
<dbReference type="RefSeq" id="WP_016894746.1">
    <property type="nucleotide sequence ID" value="NZ_JXST01000064.1"/>
</dbReference>
<name>A0A0D1KYA3_9MYCO</name>
<organism evidence="3 4">
    <name type="scientific">Mycolicibacterium llatzerense</name>
    <dbReference type="NCBI Taxonomy" id="280871"/>
    <lineage>
        <taxon>Bacteria</taxon>
        <taxon>Bacillati</taxon>
        <taxon>Actinomycetota</taxon>
        <taxon>Actinomycetes</taxon>
        <taxon>Mycobacteriales</taxon>
        <taxon>Mycobacteriaceae</taxon>
        <taxon>Mycolicibacterium</taxon>
    </lineage>
</organism>
<evidence type="ECO:0000313" key="4">
    <source>
        <dbReference type="Proteomes" id="UP000032221"/>
    </source>
</evidence>
<dbReference type="GO" id="GO:0009294">
    <property type="term" value="P:DNA-mediated transformation"/>
    <property type="evidence" value="ECO:0007669"/>
    <property type="project" value="InterPro"/>
</dbReference>
<accession>A0A0D1KYA3</accession>
<evidence type="ECO:0000259" key="2">
    <source>
        <dbReference type="Pfam" id="PF02481"/>
    </source>
</evidence>
<dbReference type="PANTHER" id="PTHR43022:SF1">
    <property type="entry name" value="PROTEIN SMF"/>
    <property type="match status" value="1"/>
</dbReference>
<dbReference type="EMBL" id="JXST01000064">
    <property type="protein sequence ID" value="KIU13800.1"/>
    <property type="molecule type" value="Genomic_DNA"/>
</dbReference>
<protein>
    <submittedName>
        <fullName evidence="3">DNA transporter</fullName>
    </submittedName>
</protein>
<comment type="caution">
    <text evidence="3">The sequence shown here is derived from an EMBL/GenBank/DDBJ whole genome shotgun (WGS) entry which is preliminary data.</text>
</comment>
<dbReference type="OrthoDB" id="9785707at2"/>
<feature type="domain" description="Smf/DprA SLOG" evidence="2">
    <location>
        <begin position="75"/>
        <end position="247"/>
    </location>
</feature>
<dbReference type="STRING" id="280871.TL10_27850"/>
<dbReference type="InterPro" id="IPR003488">
    <property type="entry name" value="DprA"/>
</dbReference>
<evidence type="ECO:0000313" key="3">
    <source>
        <dbReference type="EMBL" id="KIU13800.1"/>
    </source>
</evidence>
<dbReference type="PANTHER" id="PTHR43022">
    <property type="entry name" value="PROTEIN SMF"/>
    <property type="match status" value="1"/>
</dbReference>
<keyword evidence="4" id="KW-1185">Reference proteome</keyword>